<dbReference type="Gene3D" id="3.40.109.10">
    <property type="entry name" value="NADH Oxidase"/>
    <property type="match status" value="1"/>
</dbReference>
<dbReference type="InterPro" id="IPR029479">
    <property type="entry name" value="Nitroreductase"/>
</dbReference>
<dbReference type="PANTHER" id="PTHR43673">
    <property type="entry name" value="NAD(P)H NITROREDUCTASE YDGI-RELATED"/>
    <property type="match status" value="1"/>
</dbReference>
<name>A0A1M6ZDE3_9BACT</name>
<comment type="similarity">
    <text evidence="1">Belongs to the nitroreductase family.</text>
</comment>
<dbReference type="CDD" id="cd02136">
    <property type="entry name" value="PnbA_NfnB-like"/>
    <property type="match status" value="1"/>
</dbReference>
<evidence type="ECO:0000259" key="3">
    <source>
        <dbReference type="Pfam" id="PF00881"/>
    </source>
</evidence>
<protein>
    <submittedName>
        <fullName evidence="4">Nitroreductase</fullName>
    </submittedName>
</protein>
<dbReference type="PANTHER" id="PTHR43673:SF10">
    <property type="entry name" value="NADH DEHYDROGENASE_NAD(P)H NITROREDUCTASE XCC3605-RELATED"/>
    <property type="match status" value="1"/>
</dbReference>
<evidence type="ECO:0000313" key="4">
    <source>
        <dbReference type="EMBL" id="SHL28526.1"/>
    </source>
</evidence>
<sequence>MDVKEAIRKRKSIRKFTSQPVSKEVLRSILELAAWAPSAENTQPWEFFVLGGEVLDKIREANVEKVRNFELPPEEMHYILVERPKGSIYRERQIEIGKALFELMDIPREDKVKRAAWMERGFRYFEAPAAIIIAAEMSLPLQQTFLDVGAVMQNICLAAADKGLYTCIENQGVTYADVVKKHAGIPDSKRLIAAIAIGYPDWDFPANKVESQREPIDNVITWCGM</sequence>
<evidence type="ECO:0000256" key="2">
    <source>
        <dbReference type="ARBA" id="ARBA00023002"/>
    </source>
</evidence>
<feature type="domain" description="Nitroreductase" evidence="3">
    <location>
        <begin position="7"/>
        <end position="199"/>
    </location>
</feature>
<dbReference type="OrthoDB" id="9798230at2"/>
<dbReference type="Pfam" id="PF00881">
    <property type="entry name" value="Nitroreductase"/>
    <property type="match status" value="1"/>
</dbReference>
<keyword evidence="2" id="KW-0560">Oxidoreductase</keyword>
<proteinExistence type="inferred from homology"/>
<evidence type="ECO:0000313" key="5">
    <source>
        <dbReference type="Proteomes" id="UP000183994"/>
    </source>
</evidence>
<dbReference type="Proteomes" id="UP000183994">
    <property type="component" value="Unassembled WGS sequence"/>
</dbReference>
<dbReference type="GO" id="GO:0016491">
    <property type="term" value="F:oxidoreductase activity"/>
    <property type="evidence" value="ECO:0007669"/>
    <property type="project" value="UniProtKB-KW"/>
</dbReference>
<dbReference type="RefSeq" id="WP_073478924.1">
    <property type="nucleotide sequence ID" value="NZ_FQZU01000057.1"/>
</dbReference>
<evidence type="ECO:0000256" key="1">
    <source>
        <dbReference type="ARBA" id="ARBA00007118"/>
    </source>
</evidence>
<dbReference type="InterPro" id="IPR000415">
    <property type="entry name" value="Nitroreductase-like"/>
</dbReference>
<reference evidence="5" key="1">
    <citation type="submission" date="2016-11" db="EMBL/GenBank/DDBJ databases">
        <authorList>
            <person name="Varghese N."/>
            <person name="Submissions S."/>
        </authorList>
    </citation>
    <scope>NUCLEOTIDE SEQUENCE [LARGE SCALE GENOMIC DNA]</scope>
    <source>
        <strain evidence="5">DSM 16219</strain>
    </source>
</reference>
<gene>
    <name evidence="4" type="ORF">SAMN02745216_04949</name>
</gene>
<dbReference type="SUPFAM" id="SSF55469">
    <property type="entry name" value="FMN-dependent nitroreductase-like"/>
    <property type="match status" value="1"/>
</dbReference>
<dbReference type="EMBL" id="FQZU01000057">
    <property type="protein sequence ID" value="SHL28526.1"/>
    <property type="molecule type" value="Genomic_DNA"/>
</dbReference>
<organism evidence="4 5">
    <name type="scientific">Desulfatibacillum alkenivorans DSM 16219</name>
    <dbReference type="NCBI Taxonomy" id="1121393"/>
    <lineage>
        <taxon>Bacteria</taxon>
        <taxon>Pseudomonadati</taxon>
        <taxon>Thermodesulfobacteriota</taxon>
        <taxon>Desulfobacteria</taxon>
        <taxon>Desulfobacterales</taxon>
        <taxon>Desulfatibacillaceae</taxon>
        <taxon>Desulfatibacillum</taxon>
    </lineage>
</organism>
<dbReference type="AlphaFoldDB" id="A0A1M6ZDE3"/>
<keyword evidence="5" id="KW-1185">Reference proteome</keyword>
<accession>A0A1M6ZDE3</accession>
<dbReference type="STRING" id="1121393.SAMN02745216_04949"/>